<feature type="domain" description="Type II methyltransferase M.TaqI-like" evidence="6">
    <location>
        <begin position="169"/>
        <end position="354"/>
    </location>
</feature>
<dbReference type="Pfam" id="PF07669">
    <property type="entry name" value="Eco57I"/>
    <property type="match status" value="1"/>
</dbReference>
<dbReference type="GO" id="GO:0032259">
    <property type="term" value="P:methylation"/>
    <property type="evidence" value="ECO:0007669"/>
    <property type="project" value="UniProtKB-KW"/>
</dbReference>
<proteinExistence type="predicted"/>
<comment type="catalytic activity">
    <reaction evidence="5">
        <text>a 2'-deoxyadenosine in DNA + S-adenosyl-L-methionine = an N(6)-methyl-2'-deoxyadenosine in DNA + S-adenosyl-L-homocysteine + H(+)</text>
        <dbReference type="Rhea" id="RHEA:15197"/>
        <dbReference type="Rhea" id="RHEA-COMP:12418"/>
        <dbReference type="Rhea" id="RHEA-COMP:12419"/>
        <dbReference type="ChEBI" id="CHEBI:15378"/>
        <dbReference type="ChEBI" id="CHEBI:57856"/>
        <dbReference type="ChEBI" id="CHEBI:59789"/>
        <dbReference type="ChEBI" id="CHEBI:90615"/>
        <dbReference type="ChEBI" id="CHEBI:90616"/>
        <dbReference type="EC" id="2.1.1.72"/>
    </reaction>
</comment>
<dbReference type="EMBL" id="JAJOMB010000012">
    <property type="protein sequence ID" value="MCD5313519.1"/>
    <property type="molecule type" value="Genomic_DNA"/>
</dbReference>
<dbReference type="SUPFAM" id="SSF53335">
    <property type="entry name" value="S-adenosyl-L-methionine-dependent methyltransferases"/>
    <property type="match status" value="1"/>
</dbReference>
<evidence type="ECO:0000256" key="1">
    <source>
        <dbReference type="ARBA" id="ARBA00011900"/>
    </source>
</evidence>
<dbReference type="RefSeq" id="WP_231444787.1">
    <property type="nucleotide sequence ID" value="NZ_JAJOMB010000012.1"/>
</dbReference>
<evidence type="ECO:0000256" key="2">
    <source>
        <dbReference type="ARBA" id="ARBA00022603"/>
    </source>
</evidence>
<sequence>MNRRVRVAPELTGQAGLVLAAAVEIAAEPIAQTTDSAAEEPQDQELDPQLWRDQAVLRAAEKAWAAGDMVTVGALATGYDALLLYVPAEIGGALALQPIGNAERRHRGAFSTPAVYADSLARRAIPELPADGSVPTVVDPACGAGNLLRAALARLLSLGVPPEQAIWALHGVDADPVAASLARSALAADLSLAGRPTEPAELENRIVAGDGLSGASPNQAAAGAGLNWHEAFPAVLDVEGAEPEPVTGWRGGFDVVVANPPWERLKVHARDWGGAIPVGLRDHRAGTARALRDAGRHPLTGAGELNAYLPFVETCWRLLSPQGRAALLVPAGIASDRSAARLLEALCNAGSLSRLHLIEPRGPIFAGVSGRVGVAFVELHGGPTSSRGPASAEVAVGLAGPDQPPGERAWQLPAHLLRVLNPNTATAPLFASATDATIVTEAHRRTPVLLRREPSTGVPSSDPWQLRLVTPLHMTRDARHFRSAPGEGLVPLWEAKHCAMLDPNGGTTTAPRYWVPMEVVQERYGDLCQRGWLAGYRNVSTTVAPRTLLPTPLPVVAVGNSLPLISAERLPLLLAAMSTLPVDYLLRQKHAGANVNFFKLEQVPVPPPEAYDRPSPWGEGTINDWVLERFARSVVWSDDLAGLAAELRTAGVEPVPDLPSEEVVAARAELDAAHAILLGFDRVELVHLMGTFTALRRQEELRHGAWLSAERVLRSYDRLKAV</sequence>
<evidence type="ECO:0000256" key="5">
    <source>
        <dbReference type="ARBA" id="ARBA00047942"/>
    </source>
</evidence>
<dbReference type="AlphaFoldDB" id="A0A9X1NH96"/>
<comment type="caution">
    <text evidence="7">The sequence shown here is derived from an EMBL/GenBank/DDBJ whole genome shotgun (WGS) entry which is preliminary data.</text>
</comment>
<dbReference type="PANTHER" id="PTHR33841:SF1">
    <property type="entry name" value="DNA METHYLTRANSFERASE A"/>
    <property type="match status" value="1"/>
</dbReference>
<dbReference type="InterPro" id="IPR050953">
    <property type="entry name" value="N4_N6_ade-DNA_methylase"/>
</dbReference>
<evidence type="ECO:0000313" key="8">
    <source>
        <dbReference type="Proteomes" id="UP001138997"/>
    </source>
</evidence>
<dbReference type="GO" id="GO:0006304">
    <property type="term" value="P:DNA modification"/>
    <property type="evidence" value="ECO:0007669"/>
    <property type="project" value="InterPro"/>
</dbReference>
<evidence type="ECO:0000259" key="6">
    <source>
        <dbReference type="Pfam" id="PF07669"/>
    </source>
</evidence>
<accession>A0A9X1NH96</accession>
<dbReference type="PROSITE" id="PS00092">
    <property type="entry name" value="N6_MTASE"/>
    <property type="match status" value="1"/>
</dbReference>
<keyword evidence="8" id="KW-1185">Reference proteome</keyword>
<dbReference type="GO" id="GO:0009007">
    <property type="term" value="F:site-specific DNA-methyltransferase (adenine-specific) activity"/>
    <property type="evidence" value="ECO:0007669"/>
    <property type="project" value="UniProtKB-EC"/>
</dbReference>
<dbReference type="Gene3D" id="3.40.50.150">
    <property type="entry name" value="Vaccinia Virus protein VP39"/>
    <property type="match status" value="1"/>
</dbReference>
<gene>
    <name evidence="7" type="ORF">LR394_21660</name>
</gene>
<evidence type="ECO:0000313" key="7">
    <source>
        <dbReference type="EMBL" id="MCD5313519.1"/>
    </source>
</evidence>
<keyword evidence="2 7" id="KW-0489">Methyltransferase</keyword>
<protein>
    <recommendedName>
        <fullName evidence="1">site-specific DNA-methyltransferase (adenine-specific)</fullName>
        <ecNumber evidence="1">2.1.1.72</ecNumber>
    </recommendedName>
</protein>
<dbReference type="InterPro" id="IPR029063">
    <property type="entry name" value="SAM-dependent_MTases_sf"/>
</dbReference>
<evidence type="ECO:0000256" key="4">
    <source>
        <dbReference type="ARBA" id="ARBA00022691"/>
    </source>
</evidence>
<dbReference type="PRINTS" id="PR00507">
    <property type="entry name" value="N12N6MTFRASE"/>
</dbReference>
<dbReference type="GO" id="GO:0003676">
    <property type="term" value="F:nucleic acid binding"/>
    <property type="evidence" value="ECO:0007669"/>
    <property type="project" value="InterPro"/>
</dbReference>
<dbReference type="InterPro" id="IPR002052">
    <property type="entry name" value="DNA_methylase_N6_adenine_CS"/>
</dbReference>
<keyword evidence="3" id="KW-0808">Transferase</keyword>
<dbReference type="EC" id="2.1.1.72" evidence="1"/>
<keyword evidence="4" id="KW-0949">S-adenosyl-L-methionine</keyword>
<organism evidence="7 8">
    <name type="scientific">Kineosporia babensis</name>
    <dbReference type="NCBI Taxonomy" id="499548"/>
    <lineage>
        <taxon>Bacteria</taxon>
        <taxon>Bacillati</taxon>
        <taxon>Actinomycetota</taxon>
        <taxon>Actinomycetes</taxon>
        <taxon>Kineosporiales</taxon>
        <taxon>Kineosporiaceae</taxon>
        <taxon>Kineosporia</taxon>
    </lineage>
</organism>
<dbReference type="InterPro" id="IPR011639">
    <property type="entry name" value="MethylTrfase_TaqI-like_dom"/>
</dbReference>
<dbReference type="PANTHER" id="PTHR33841">
    <property type="entry name" value="DNA METHYLTRANSFERASE YEEA-RELATED"/>
    <property type="match status" value="1"/>
</dbReference>
<name>A0A9X1NH96_9ACTN</name>
<dbReference type="Proteomes" id="UP001138997">
    <property type="component" value="Unassembled WGS sequence"/>
</dbReference>
<evidence type="ECO:0000256" key="3">
    <source>
        <dbReference type="ARBA" id="ARBA00022679"/>
    </source>
</evidence>
<reference evidence="7" key="1">
    <citation type="submission" date="2021-11" db="EMBL/GenBank/DDBJ databases">
        <title>Streptomyces corallinus and Kineosporia corallina sp. nov., two new coral-derived marine actinobacteria.</title>
        <authorList>
            <person name="Buangrab K."/>
            <person name="Sutthacheep M."/>
            <person name="Yeemin T."/>
            <person name="Harunari E."/>
            <person name="Igarashi Y."/>
            <person name="Sripreechasak P."/>
            <person name="Kanchanasin P."/>
            <person name="Tanasupawat S."/>
            <person name="Phongsopitanun W."/>
        </authorList>
    </citation>
    <scope>NUCLEOTIDE SEQUENCE</scope>
    <source>
        <strain evidence="7">JCM 31032</strain>
    </source>
</reference>